<keyword evidence="2" id="KW-1185">Reference proteome</keyword>
<accession>A0A4D9EY96</accession>
<proteinExistence type="predicted"/>
<dbReference type="EMBL" id="QXTE01000016">
    <property type="protein sequence ID" value="TFK13293.1"/>
    <property type="molecule type" value="Genomic_DNA"/>
</dbReference>
<dbReference type="AlphaFoldDB" id="A0A4D9EY96"/>
<organism evidence="1 2">
    <name type="scientific">Platysternon megacephalum</name>
    <name type="common">big-headed turtle</name>
    <dbReference type="NCBI Taxonomy" id="55544"/>
    <lineage>
        <taxon>Eukaryota</taxon>
        <taxon>Metazoa</taxon>
        <taxon>Chordata</taxon>
        <taxon>Craniata</taxon>
        <taxon>Vertebrata</taxon>
        <taxon>Euteleostomi</taxon>
        <taxon>Archelosauria</taxon>
        <taxon>Testudinata</taxon>
        <taxon>Testudines</taxon>
        <taxon>Cryptodira</taxon>
        <taxon>Durocryptodira</taxon>
        <taxon>Testudinoidea</taxon>
        <taxon>Platysternidae</taxon>
        <taxon>Platysternon</taxon>
    </lineage>
</organism>
<evidence type="ECO:0000313" key="1">
    <source>
        <dbReference type="EMBL" id="TFK13293.1"/>
    </source>
</evidence>
<dbReference type="Proteomes" id="UP000297703">
    <property type="component" value="Unassembled WGS sequence"/>
</dbReference>
<gene>
    <name evidence="1" type="ORF">DR999_PMT03244</name>
</gene>
<name>A0A4D9EY96_9SAUR</name>
<keyword evidence="1" id="KW-0472">Membrane</keyword>
<evidence type="ECO:0000313" key="2">
    <source>
        <dbReference type="Proteomes" id="UP000297703"/>
    </source>
</evidence>
<comment type="caution">
    <text evidence="1">The sequence shown here is derived from an EMBL/GenBank/DDBJ whole genome shotgun (WGS) entry which is preliminary data.</text>
</comment>
<reference evidence="1 2" key="2">
    <citation type="submission" date="2019-04" db="EMBL/GenBank/DDBJ databases">
        <title>The genome sequence of big-headed turtle.</title>
        <authorList>
            <person name="Gong S."/>
        </authorList>
    </citation>
    <scope>NUCLEOTIDE SEQUENCE [LARGE SCALE GENOMIC DNA]</scope>
    <source>
        <strain evidence="1">DO16091913</strain>
        <tissue evidence="1">Muscle</tissue>
    </source>
</reference>
<protein>
    <submittedName>
        <fullName evidence="1">Transmembrane protein 2-like</fullName>
    </submittedName>
</protein>
<keyword evidence="1" id="KW-0812">Transmembrane</keyword>
<reference evidence="1 2" key="1">
    <citation type="submission" date="2019-04" db="EMBL/GenBank/DDBJ databases">
        <title>Draft genome of the big-headed turtle Platysternon megacephalum.</title>
        <authorList>
            <person name="Gong S."/>
        </authorList>
    </citation>
    <scope>NUCLEOTIDE SEQUENCE [LARGE SCALE GENOMIC DNA]</scope>
    <source>
        <strain evidence="1">DO16091913</strain>
        <tissue evidence="1">Muscle</tissue>
    </source>
</reference>
<sequence>MKVPRALDRLYPGILSPSSELQPPLGWDVIATQQHHTPPFFTKSSWGTPRWRVMNKGGLAQQPGGKAELIARRPRTAGRVIGEKNPLTLVRSLWECIDQGLDSQRHLNTIEGLGPQAEFLFGEVGGGTTHVYVKKLHLLTPGLNMTSWLRPASP</sequence>